<dbReference type="OrthoDB" id="31240at10239"/>
<sequence>MQVKRAAERYGIEQHQWSSRKGYLPEDAGTIFRHVAKQNKRTYRYNRAHWYELDMFNAARDLGDTGITFTEAGQLIGVPPPDNWCRGDYRLLPFGIHPKQKLYDWIRQPIAHIDEVRKEYEG</sequence>
<evidence type="ECO:0000313" key="1">
    <source>
        <dbReference type="EMBL" id="ATW58571.1"/>
    </source>
</evidence>
<keyword evidence="2" id="KW-1185">Reference proteome</keyword>
<evidence type="ECO:0000313" key="2">
    <source>
        <dbReference type="Proteomes" id="UP000240661"/>
    </source>
</evidence>
<name>A0A2H4P8K5_9CAUD</name>
<gene>
    <name evidence="1" type="ORF">SEA_DARWIN_45</name>
</gene>
<accession>A0A2H4P8K5</accession>
<proteinExistence type="predicted"/>
<dbReference type="EMBL" id="MG198777">
    <property type="protein sequence ID" value="ATW58571.1"/>
    <property type="molecule type" value="Genomic_DNA"/>
</dbReference>
<protein>
    <submittedName>
        <fullName evidence="1">Uncharacterized protein</fullName>
    </submittedName>
</protein>
<dbReference type="Proteomes" id="UP000240661">
    <property type="component" value="Segment"/>
</dbReference>
<organism evidence="1 2">
    <name type="scientific">Corynebacterium phage Darwin</name>
    <dbReference type="NCBI Taxonomy" id="2047869"/>
    <lineage>
        <taxon>Viruses</taxon>
        <taxon>Duplodnaviria</taxon>
        <taxon>Heunggongvirae</taxon>
        <taxon>Uroviricota</taxon>
        <taxon>Caudoviricetes</taxon>
        <taxon>Zierdtviridae</taxon>
        <taxon>Toshachvirinae</taxon>
        <taxon>Ceetrepovirus</taxon>
        <taxon>Ceetrepovirus darwin</taxon>
        <taxon>Corynebacterium virus Darwin</taxon>
    </lineage>
</organism>
<reference evidence="1 2" key="1">
    <citation type="submission" date="2017-10" db="EMBL/GenBank/DDBJ databases">
        <authorList>
            <person name="Monti D.L."/>
            <person name="McPhail C.W."/>
            <person name="Foksinska A.M."/>
            <person name="Opsteen S.A."/>
            <person name="Casey K.N."/>
            <person name="Ali S.Y."/>
            <person name="Nguyen D.C."/>
            <person name="Vale K."/>
            <person name="Baghaei N."/>
            <person name="Pratt M.C."/>
            <person name="Page E.F."/>
            <person name="Gosain A.J."/>
            <person name="Castillo S.J."/>
            <person name="Mallepalli N.R."/>
            <person name="Thompson A.L."/>
            <person name="Presedo N.A."/>
            <person name="Murrell A.C."/>
            <person name="Sahawneh K.J."/>
            <person name="Saleeby D.P."/>
            <person name="Stoner T.H."/>
            <person name="Garlena R.A."/>
            <person name="Russell D.A."/>
            <person name="Pope W.H."/>
            <person name="Jacobs-Sera D."/>
            <person name="Hatfull G.F."/>
        </authorList>
    </citation>
    <scope>NUCLEOTIDE SEQUENCE [LARGE SCALE GENOMIC DNA]</scope>
</reference>